<protein>
    <submittedName>
        <fullName evidence="5">GntR family transcriptional regulator</fullName>
    </submittedName>
</protein>
<dbReference type="InterPro" id="IPR036388">
    <property type="entry name" value="WH-like_DNA-bd_sf"/>
</dbReference>
<evidence type="ECO:0000256" key="3">
    <source>
        <dbReference type="ARBA" id="ARBA00023163"/>
    </source>
</evidence>
<dbReference type="InterPro" id="IPR036390">
    <property type="entry name" value="WH_DNA-bd_sf"/>
</dbReference>
<organism evidence="5 6">
    <name type="scientific">Lutispora saccharofermentans</name>
    <dbReference type="NCBI Taxonomy" id="3024236"/>
    <lineage>
        <taxon>Bacteria</taxon>
        <taxon>Bacillati</taxon>
        <taxon>Bacillota</taxon>
        <taxon>Clostridia</taxon>
        <taxon>Lutisporales</taxon>
        <taxon>Lutisporaceae</taxon>
        <taxon>Lutispora</taxon>
    </lineage>
</organism>
<dbReference type="PROSITE" id="PS50949">
    <property type="entry name" value="HTH_GNTR"/>
    <property type="match status" value="1"/>
</dbReference>
<dbReference type="Gene3D" id="1.10.10.10">
    <property type="entry name" value="Winged helix-like DNA-binding domain superfamily/Winged helix DNA-binding domain"/>
    <property type="match status" value="1"/>
</dbReference>
<sequence length="124" mass="14106">MKMPLDEGKLIYMQIADSIEDEVISGALNEKEQVYSTNQFAKLYGINPATAAKGINLLVEEGILFKKRGIGMFVAEGAKDRIVDKRKRIFVEEYITRLIHEARKLNITKEELLDIIRSYEGGDK</sequence>
<dbReference type="PANTHER" id="PTHR38445">
    <property type="entry name" value="HTH-TYPE TRANSCRIPTIONAL REPRESSOR YTRA"/>
    <property type="match status" value="1"/>
</dbReference>
<reference evidence="5 6" key="1">
    <citation type="submission" date="2021-10" db="EMBL/GenBank/DDBJ databases">
        <title>Lutispora strain m25 sp. nov., a thermophilic, non-spore-forming bacterium isolated from a lab-scale methanogenic bioreactor digesting anaerobic sludge.</title>
        <authorList>
            <person name="El Houari A."/>
            <person name="Mcdonald J."/>
        </authorList>
    </citation>
    <scope>NUCLEOTIDE SEQUENCE [LARGE SCALE GENOMIC DNA]</scope>
    <source>
        <strain evidence="6">m25</strain>
    </source>
</reference>
<name>A0ABT1NFV6_9FIRM</name>
<dbReference type="CDD" id="cd07377">
    <property type="entry name" value="WHTH_GntR"/>
    <property type="match status" value="1"/>
</dbReference>
<keyword evidence="2" id="KW-0238">DNA-binding</keyword>
<evidence type="ECO:0000256" key="1">
    <source>
        <dbReference type="ARBA" id="ARBA00023015"/>
    </source>
</evidence>
<dbReference type="InterPro" id="IPR000524">
    <property type="entry name" value="Tscrpt_reg_HTH_GntR"/>
</dbReference>
<feature type="domain" description="HTH gntR-type" evidence="4">
    <location>
        <begin position="9"/>
        <end position="77"/>
    </location>
</feature>
<keyword evidence="6" id="KW-1185">Reference proteome</keyword>
<dbReference type="SUPFAM" id="SSF46785">
    <property type="entry name" value="Winged helix' DNA-binding domain"/>
    <property type="match status" value="1"/>
</dbReference>
<gene>
    <name evidence="5" type="ORF">LJD61_11455</name>
</gene>
<dbReference type="PANTHER" id="PTHR38445:SF10">
    <property type="entry name" value="GNTR-FAMILY TRANSCRIPTIONAL REGULATOR"/>
    <property type="match status" value="1"/>
</dbReference>
<evidence type="ECO:0000313" key="5">
    <source>
        <dbReference type="EMBL" id="MCQ1530160.1"/>
    </source>
</evidence>
<proteinExistence type="predicted"/>
<dbReference type="EMBL" id="JAJEKE010000009">
    <property type="protein sequence ID" value="MCQ1530160.1"/>
    <property type="molecule type" value="Genomic_DNA"/>
</dbReference>
<dbReference type="Proteomes" id="UP001651880">
    <property type="component" value="Unassembled WGS sequence"/>
</dbReference>
<accession>A0ABT1NFV6</accession>
<evidence type="ECO:0000313" key="6">
    <source>
        <dbReference type="Proteomes" id="UP001651880"/>
    </source>
</evidence>
<dbReference type="SMART" id="SM00345">
    <property type="entry name" value="HTH_GNTR"/>
    <property type="match status" value="1"/>
</dbReference>
<dbReference type="RefSeq" id="WP_255227676.1">
    <property type="nucleotide sequence ID" value="NZ_JAJEKE010000009.1"/>
</dbReference>
<keyword evidence="1" id="KW-0805">Transcription regulation</keyword>
<comment type="caution">
    <text evidence="5">The sequence shown here is derived from an EMBL/GenBank/DDBJ whole genome shotgun (WGS) entry which is preliminary data.</text>
</comment>
<dbReference type="Pfam" id="PF00392">
    <property type="entry name" value="GntR"/>
    <property type="match status" value="1"/>
</dbReference>
<evidence type="ECO:0000256" key="2">
    <source>
        <dbReference type="ARBA" id="ARBA00023125"/>
    </source>
</evidence>
<keyword evidence="3" id="KW-0804">Transcription</keyword>
<evidence type="ECO:0000259" key="4">
    <source>
        <dbReference type="PROSITE" id="PS50949"/>
    </source>
</evidence>